<evidence type="ECO:0000256" key="4">
    <source>
        <dbReference type="ARBA" id="ARBA00022764"/>
    </source>
</evidence>
<evidence type="ECO:0000313" key="6">
    <source>
        <dbReference type="EMBL" id="ADW18649.1"/>
    </source>
</evidence>
<dbReference type="PROSITE" id="PS51257">
    <property type="entry name" value="PROKAR_LIPOPROTEIN"/>
    <property type="match status" value="1"/>
</dbReference>
<keyword evidence="3 5" id="KW-0732">Signal</keyword>
<evidence type="ECO:0000256" key="2">
    <source>
        <dbReference type="ARBA" id="ARBA00022448"/>
    </source>
</evidence>
<dbReference type="Pfam" id="PF13416">
    <property type="entry name" value="SBP_bac_8"/>
    <property type="match status" value="1"/>
</dbReference>
<dbReference type="Gene3D" id="3.40.190.10">
    <property type="entry name" value="Periplasmic binding protein-like II"/>
    <property type="match status" value="2"/>
</dbReference>
<accession>A0A7U3YNJ1</accession>
<dbReference type="PANTHER" id="PTHR30222">
    <property type="entry name" value="SPERMIDINE/PUTRESCINE-BINDING PERIPLASMIC PROTEIN"/>
    <property type="match status" value="1"/>
</dbReference>
<dbReference type="EMBL" id="CP002364">
    <property type="protein sequence ID" value="ADW18649.1"/>
    <property type="molecule type" value="Genomic_DNA"/>
</dbReference>
<dbReference type="Proteomes" id="UP000006365">
    <property type="component" value="Chromosome"/>
</dbReference>
<feature type="signal peptide" evidence="5">
    <location>
        <begin position="1"/>
        <end position="20"/>
    </location>
</feature>
<evidence type="ECO:0000256" key="3">
    <source>
        <dbReference type="ARBA" id="ARBA00022729"/>
    </source>
</evidence>
<comment type="subcellular location">
    <subcellularLocation>
        <location evidence="1">Periplasm</location>
    </subcellularLocation>
</comment>
<feature type="chain" id="PRO_5030667049" evidence="5">
    <location>
        <begin position="21"/>
        <end position="367"/>
    </location>
</feature>
<dbReference type="SUPFAM" id="SSF53850">
    <property type="entry name" value="Periplasmic binding protein-like II"/>
    <property type="match status" value="1"/>
</dbReference>
<sequence length="367" mass="41006">MLLSRWILHCCVLALCGCLAAGCRPDDPQPSSAPPRLARELALYNWPDDIPRSVLEAFTREFGVKVVYQTFQSQEEAVAALLDGKVYDVAVLENPFIPPLVAANRLKELNFRHIPNFRNISANFRDLAADPGNRYTVPYHYGTTGLLVRTDLVGQTVRRWSDLWQPRLQGKVAMRAQSRELLGLTLLSLGYSLNSEKPSEIDAAVERLIALKPQVRWVEVDTPKAVAKLLDGSAPVLLGWPMDYQVAHAANPAVAYILPEEGTALWSDNYVIPASSPNVYTAEVFINFLLRPEISAQIVNERSYPTANEAALDLIKPEVRNDPVIFPPAEALRRAHFYRPLSREGETLYQRAWDRFLAAPPALDGQP</sequence>
<dbReference type="PRINTS" id="PR00909">
    <property type="entry name" value="SPERMDNBNDNG"/>
</dbReference>
<dbReference type="InterPro" id="IPR006059">
    <property type="entry name" value="SBP"/>
</dbReference>
<evidence type="ECO:0000256" key="5">
    <source>
        <dbReference type="SAM" id="SignalP"/>
    </source>
</evidence>
<dbReference type="GO" id="GO:0019808">
    <property type="term" value="F:polyamine binding"/>
    <property type="evidence" value="ECO:0007669"/>
    <property type="project" value="InterPro"/>
</dbReference>
<keyword evidence="4" id="KW-0574">Periplasm</keyword>
<dbReference type="KEGG" id="dpr:Despr_2511"/>
<gene>
    <name evidence="6" type="ordered locus">Despr_2511</name>
</gene>
<dbReference type="PIRSF" id="PIRSF019574">
    <property type="entry name" value="Periplasmic_polyamine_BP"/>
    <property type="match status" value="1"/>
</dbReference>
<dbReference type="CDD" id="cd13590">
    <property type="entry name" value="PBP2_PotD_PotF_like"/>
    <property type="match status" value="1"/>
</dbReference>
<dbReference type="PANTHER" id="PTHR30222:SF17">
    <property type="entry name" value="SPERMIDINE_PUTRESCINE-BINDING PERIPLASMIC PROTEIN"/>
    <property type="match status" value="1"/>
</dbReference>
<dbReference type="GO" id="GO:0015846">
    <property type="term" value="P:polyamine transport"/>
    <property type="evidence" value="ECO:0007669"/>
    <property type="project" value="InterPro"/>
</dbReference>
<protein>
    <submittedName>
        <fullName evidence="6">Extracellular solute-binding protein family 1</fullName>
    </submittedName>
</protein>
<evidence type="ECO:0000313" key="7">
    <source>
        <dbReference type="Proteomes" id="UP000006365"/>
    </source>
</evidence>
<reference evidence="6 7" key="1">
    <citation type="journal article" date="2011" name="Stand. Genomic Sci.">
        <title>Complete genome sequence of Desulfobulbus propionicus type strain (1pr3).</title>
        <authorList>
            <person name="Pagani I."/>
            <person name="Lapidus A."/>
            <person name="Nolan M."/>
            <person name="Lucas S."/>
            <person name="Hammon N."/>
            <person name="Deshpande S."/>
            <person name="Cheng J.F."/>
            <person name="Chertkov O."/>
            <person name="Davenport K."/>
            <person name="Tapia R."/>
            <person name="Han C."/>
            <person name="Goodwin L."/>
            <person name="Pitluck S."/>
            <person name="Liolios K."/>
            <person name="Mavromatis K."/>
            <person name="Ivanova N."/>
            <person name="Mikhailova N."/>
            <person name="Pati A."/>
            <person name="Chen A."/>
            <person name="Palaniappan K."/>
            <person name="Land M."/>
            <person name="Hauser L."/>
            <person name="Chang Y.J."/>
            <person name="Jeffries C.D."/>
            <person name="Detter J.C."/>
            <person name="Brambilla E."/>
            <person name="Kannan K.P."/>
            <person name="Djao O.D."/>
            <person name="Rohde M."/>
            <person name="Pukall R."/>
            <person name="Spring S."/>
            <person name="Goker M."/>
            <person name="Sikorski J."/>
            <person name="Woyke T."/>
            <person name="Bristow J."/>
            <person name="Eisen J.A."/>
            <person name="Markowitz V."/>
            <person name="Hugenholtz P."/>
            <person name="Kyrpides N.C."/>
            <person name="Klenk H.P."/>
        </authorList>
    </citation>
    <scope>NUCLEOTIDE SEQUENCE [LARGE SCALE GENOMIC DNA]</scope>
    <source>
        <strain evidence="7">ATCC 33891 / DSM 2032 / 1pr3</strain>
    </source>
</reference>
<dbReference type="GO" id="GO:0042597">
    <property type="term" value="C:periplasmic space"/>
    <property type="evidence" value="ECO:0007669"/>
    <property type="project" value="UniProtKB-SubCell"/>
</dbReference>
<evidence type="ECO:0000256" key="1">
    <source>
        <dbReference type="ARBA" id="ARBA00004418"/>
    </source>
</evidence>
<proteinExistence type="predicted"/>
<name>A0A7U3YNJ1_DESPD</name>
<dbReference type="RefSeq" id="WP_015725175.1">
    <property type="nucleotide sequence ID" value="NC_014972.1"/>
</dbReference>
<dbReference type="InterPro" id="IPR001188">
    <property type="entry name" value="Sperm_putr-bd"/>
</dbReference>
<keyword evidence="2" id="KW-0813">Transport</keyword>
<organism evidence="6 7">
    <name type="scientific">Desulfobulbus propionicus (strain ATCC 33891 / DSM 2032 / VKM B-1956 / 1pr3)</name>
    <dbReference type="NCBI Taxonomy" id="577650"/>
    <lineage>
        <taxon>Bacteria</taxon>
        <taxon>Pseudomonadati</taxon>
        <taxon>Thermodesulfobacteriota</taxon>
        <taxon>Desulfobulbia</taxon>
        <taxon>Desulfobulbales</taxon>
        <taxon>Desulfobulbaceae</taxon>
        <taxon>Desulfobulbus</taxon>
    </lineage>
</organism>
<dbReference type="AlphaFoldDB" id="A0A7U3YNJ1"/>
<keyword evidence="7" id="KW-1185">Reference proteome</keyword>